<evidence type="ECO:0000256" key="5">
    <source>
        <dbReference type="ARBA" id="ARBA00023136"/>
    </source>
</evidence>
<proteinExistence type="inferred from homology"/>
<evidence type="ECO:0000313" key="7">
    <source>
        <dbReference type="Proteomes" id="UP000095287"/>
    </source>
</evidence>
<evidence type="ECO:0000256" key="4">
    <source>
        <dbReference type="ARBA" id="ARBA00022989"/>
    </source>
</evidence>
<evidence type="ECO:0000256" key="3">
    <source>
        <dbReference type="ARBA" id="ARBA00022692"/>
    </source>
</evidence>
<dbReference type="Proteomes" id="UP000095287">
    <property type="component" value="Unplaced"/>
</dbReference>
<dbReference type="WBParaSite" id="L893_g26260.t1">
    <property type="protein sequence ID" value="L893_g26260.t1"/>
    <property type="gene ID" value="L893_g26260"/>
</dbReference>
<evidence type="ECO:0000256" key="6">
    <source>
        <dbReference type="SAM" id="Phobius"/>
    </source>
</evidence>
<reference evidence="8" key="1">
    <citation type="submission" date="2016-11" db="UniProtKB">
        <authorList>
            <consortium name="WormBaseParasite"/>
        </authorList>
    </citation>
    <scope>IDENTIFICATION</scope>
</reference>
<evidence type="ECO:0000256" key="1">
    <source>
        <dbReference type="ARBA" id="ARBA00004167"/>
    </source>
</evidence>
<dbReference type="GO" id="GO:0016020">
    <property type="term" value="C:membrane"/>
    <property type="evidence" value="ECO:0007669"/>
    <property type="project" value="UniProtKB-SubCell"/>
</dbReference>
<organism evidence="7 8">
    <name type="scientific">Steinernema glaseri</name>
    <dbReference type="NCBI Taxonomy" id="37863"/>
    <lineage>
        <taxon>Eukaryota</taxon>
        <taxon>Metazoa</taxon>
        <taxon>Ecdysozoa</taxon>
        <taxon>Nematoda</taxon>
        <taxon>Chromadorea</taxon>
        <taxon>Rhabditida</taxon>
        <taxon>Tylenchina</taxon>
        <taxon>Panagrolaimomorpha</taxon>
        <taxon>Strongyloidoidea</taxon>
        <taxon>Steinernematidae</taxon>
        <taxon>Steinernema</taxon>
    </lineage>
</organism>
<name>A0A1I7ZH32_9BILA</name>
<dbReference type="Pfam" id="PF06388">
    <property type="entry name" value="DUF1075"/>
    <property type="match status" value="1"/>
</dbReference>
<keyword evidence="4 6" id="KW-1133">Transmembrane helix</keyword>
<dbReference type="AlphaFoldDB" id="A0A1I7ZH32"/>
<evidence type="ECO:0000256" key="2">
    <source>
        <dbReference type="ARBA" id="ARBA00007363"/>
    </source>
</evidence>
<dbReference type="PANTHER" id="PTHR13674">
    <property type="entry name" value="GROWTH AND TRANSFORMATION-DEPENDENT PROTEIN"/>
    <property type="match status" value="1"/>
</dbReference>
<keyword evidence="5 6" id="KW-0472">Membrane</keyword>
<dbReference type="InterPro" id="IPR009432">
    <property type="entry name" value="DUF1075"/>
</dbReference>
<sequence>MATSYRSILRITGGGRRFLCSTIGQPKSSPGTAEKPLFVTRKSFEKNDFNKRFSRAMDSTTGVSPTVMQKRFLVLTRMFKTQSDIPEYVAHGTMQRMRNRMRGIFLLLAVFVFHTVYKLF</sequence>
<accession>A0A1I7ZH32</accession>
<evidence type="ECO:0000313" key="8">
    <source>
        <dbReference type="WBParaSite" id="L893_g26260.t1"/>
    </source>
</evidence>
<keyword evidence="7" id="KW-1185">Reference proteome</keyword>
<keyword evidence="3 6" id="KW-0812">Transmembrane</keyword>
<comment type="similarity">
    <text evidence="2">Belongs to the UPF0389 family.</text>
</comment>
<feature type="transmembrane region" description="Helical" evidence="6">
    <location>
        <begin position="103"/>
        <end position="119"/>
    </location>
</feature>
<dbReference type="PANTHER" id="PTHR13674:SF5">
    <property type="entry name" value="UPF0389 PROTEIN CG9231"/>
    <property type="match status" value="1"/>
</dbReference>
<protein>
    <submittedName>
        <fullName evidence="8">Uncharacterized protein</fullName>
    </submittedName>
</protein>
<comment type="subcellular location">
    <subcellularLocation>
        <location evidence="1">Membrane</location>
        <topology evidence="1">Single-pass membrane protein</topology>
    </subcellularLocation>
</comment>